<feature type="compositionally biased region" description="Acidic residues" evidence="1">
    <location>
        <begin position="544"/>
        <end position="557"/>
    </location>
</feature>
<name>A0A060SAN7_PYCCI</name>
<feature type="compositionally biased region" description="Polar residues" evidence="1">
    <location>
        <begin position="486"/>
        <end position="497"/>
    </location>
</feature>
<feature type="region of interest" description="Disordered" evidence="1">
    <location>
        <begin position="415"/>
        <end position="436"/>
    </location>
</feature>
<dbReference type="EMBL" id="CCBP010000036">
    <property type="protein sequence ID" value="CDO69324.1"/>
    <property type="molecule type" value="Genomic_DNA"/>
</dbReference>
<proteinExistence type="predicted"/>
<feature type="region of interest" description="Disordered" evidence="1">
    <location>
        <begin position="534"/>
        <end position="557"/>
    </location>
</feature>
<dbReference type="OMA" id="GISAHRQ"/>
<dbReference type="Proteomes" id="UP000029665">
    <property type="component" value="Unassembled WGS sequence"/>
</dbReference>
<organism evidence="2 3">
    <name type="scientific">Pycnoporus cinnabarinus</name>
    <name type="common">Cinnabar-red polypore</name>
    <name type="synonym">Trametes cinnabarina</name>
    <dbReference type="NCBI Taxonomy" id="5643"/>
    <lineage>
        <taxon>Eukaryota</taxon>
        <taxon>Fungi</taxon>
        <taxon>Dikarya</taxon>
        <taxon>Basidiomycota</taxon>
        <taxon>Agaricomycotina</taxon>
        <taxon>Agaricomycetes</taxon>
        <taxon>Polyporales</taxon>
        <taxon>Polyporaceae</taxon>
        <taxon>Trametes</taxon>
    </lineage>
</organism>
<feature type="compositionally biased region" description="Low complexity" evidence="1">
    <location>
        <begin position="34"/>
        <end position="43"/>
    </location>
</feature>
<reference evidence="2" key="1">
    <citation type="submission" date="2014-01" db="EMBL/GenBank/DDBJ databases">
        <title>The genome of the white-rot fungus Pycnoporus cinnabarinus: a basidiomycete model with a versatile arsenal for lignocellulosic biomass breakdown.</title>
        <authorList>
            <person name="Levasseur A."/>
            <person name="Lomascolo A."/>
            <person name="Ruiz-Duenas F.J."/>
            <person name="Uzan E."/>
            <person name="Piumi F."/>
            <person name="Kues U."/>
            <person name="Ram A.F.J."/>
            <person name="Murat C."/>
            <person name="Haon M."/>
            <person name="Benoit I."/>
            <person name="Arfi Y."/>
            <person name="Chevret D."/>
            <person name="Drula E."/>
            <person name="Kwon M.J."/>
            <person name="Gouret P."/>
            <person name="Lesage-Meessen L."/>
            <person name="Lombard V."/>
            <person name="Mariette J."/>
            <person name="Noirot C."/>
            <person name="Park J."/>
            <person name="Patyshakuliyeva A."/>
            <person name="Wieneger R.A.B."/>
            <person name="Wosten H.A.B."/>
            <person name="Martin F."/>
            <person name="Coutinho P.M."/>
            <person name="de Vries R."/>
            <person name="Martinez A.T."/>
            <person name="Klopp C."/>
            <person name="Pontarotti P."/>
            <person name="Henrissat B."/>
            <person name="Record E."/>
        </authorList>
    </citation>
    <scope>NUCLEOTIDE SEQUENCE [LARGE SCALE GENOMIC DNA]</scope>
    <source>
        <strain evidence="2">BRFM137</strain>
    </source>
</reference>
<feature type="region of interest" description="Disordered" evidence="1">
    <location>
        <begin position="473"/>
        <end position="519"/>
    </location>
</feature>
<comment type="caution">
    <text evidence="2">The sequence shown here is derived from an EMBL/GenBank/DDBJ whole genome shotgun (WGS) entry which is preliminary data.</text>
</comment>
<feature type="compositionally biased region" description="Basic and acidic residues" evidence="1">
    <location>
        <begin position="534"/>
        <end position="543"/>
    </location>
</feature>
<evidence type="ECO:0000256" key="1">
    <source>
        <dbReference type="SAM" id="MobiDB-lite"/>
    </source>
</evidence>
<feature type="region of interest" description="Disordered" evidence="1">
    <location>
        <begin position="31"/>
        <end position="54"/>
    </location>
</feature>
<gene>
    <name evidence="2" type="ORF">BN946_scf184746.g5</name>
</gene>
<dbReference type="STRING" id="5643.A0A060SAN7"/>
<dbReference type="OrthoDB" id="3270311at2759"/>
<dbReference type="HOGENOM" id="CLU_472539_0_0_1"/>
<accession>A0A060SAN7</accession>
<evidence type="ECO:0000313" key="3">
    <source>
        <dbReference type="Proteomes" id="UP000029665"/>
    </source>
</evidence>
<sequence>MESSMPEHSQARYTATSALWGHLLRKTGNSQILSSTATSTSTTGKEAPSVAPVDRAGASTRILLHDTQAHLEKFTERLSQLTLDFNDAKRELLAVQRLYQDDHEQLLDKMTGLANRSQTELQKTMGSPAQSSELDKVSKEISHLAIRMEALDKKFDNLNVLNSTQLQALQTIQAQQGQLLAALPTIIPLLQAVPAHIENARNHLKDSILELRQDVASPLVITGNERGPVSNASKRLRARSFETLAPGDALPTPPDRKKRRLTAAVAVPGKAVDMADRRTSTSLENLSPIRALSTCPSVTLDSADTESLDNLLTKSSLVPTLRRTPLRDLAVPPILSVNRPPTARNGQANTVSCLTPAQSTTLSGNVDPPAAASRHDTASLDFAHAHTARPAALLQSPLAAPVGAHQLLARARQFATQSPAMNRPSAARQRPGGNEVPSDVLAERLRATPSPARMAVSSSERRESPIFSEHPRMRLHSGKTSDSKQDAVTFSPNSGGTTCIPESDGAGAPGMPQLSAGKPMRLKDRRAWLADDRQREGGKRFIPLDDEEDEEDIAVMT</sequence>
<keyword evidence="3" id="KW-1185">Reference proteome</keyword>
<evidence type="ECO:0000313" key="2">
    <source>
        <dbReference type="EMBL" id="CDO69324.1"/>
    </source>
</evidence>
<protein>
    <submittedName>
        <fullName evidence="2">Uncharacterized protein</fullName>
    </submittedName>
</protein>
<dbReference type="AlphaFoldDB" id="A0A060SAN7"/>